<accession>A0A7G2CRM3</accession>
<organism evidence="1 2">
    <name type="scientific">Angomonas deanei</name>
    <dbReference type="NCBI Taxonomy" id="59799"/>
    <lineage>
        <taxon>Eukaryota</taxon>
        <taxon>Discoba</taxon>
        <taxon>Euglenozoa</taxon>
        <taxon>Kinetoplastea</taxon>
        <taxon>Metakinetoplastina</taxon>
        <taxon>Trypanosomatida</taxon>
        <taxon>Trypanosomatidae</taxon>
        <taxon>Strigomonadinae</taxon>
        <taxon>Angomonas</taxon>
    </lineage>
</organism>
<name>A0A7G2CRM3_9TRYP</name>
<sequence length="473" mass="47553">MSSFFSSFPSGHLVLLDLILTIIGGLRTDLLVVLLEGGKILAGLGELAFLHTLTDVPVHEGALAVHEVELVVNAGEHLSDGSGVGNHAHGTLHLGEVTARDHGGGLVVDTALEAGGGPVDELDGALRLDGGDGGVDVLGDDITAVHEAARHVLTVARVALGEHASGLEDGVGDLGDGELFVVGLLGGDDGGVGGEHEVDTGVGHEVGLELGQINVEGTIEAERRGEGGHHLRAETVHVGVRGALNVEAASSQIVDCLVVQHGAHIGVLEQGVGGKDGVVGLDDGGGHLGRGVHSVAQLGLLAVVHGEALEEEGTETGASTTTDGVEDHEALETSAVIGELADAVEAEVNDLLTNGVVTTGVVVGGVLLTGDELLGVEQLAVGASADLVHDGGLEIEEDRAGDVLASTSFAEKGVEGVILDTNGLVGRHRAVGLNAVLKAKQLPASVTNLATGLADVNADSLTHGLKVCLKKKS</sequence>
<dbReference type="Proteomes" id="UP000515908">
    <property type="component" value="Chromosome 22"/>
</dbReference>
<dbReference type="EMBL" id="LR877166">
    <property type="protein sequence ID" value="CAD2221797.1"/>
    <property type="molecule type" value="Genomic_DNA"/>
</dbReference>
<dbReference type="VEuPathDB" id="TriTrypDB:ADEAN_000933200"/>
<evidence type="ECO:0000313" key="2">
    <source>
        <dbReference type="Proteomes" id="UP000515908"/>
    </source>
</evidence>
<proteinExistence type="predicted"/>
<keyword evidence="2" id="KW-1185">Reference proteome</keyword>
<protein>
    <submittedName>
        <fullName evidence="1">Uncharacterized protein</fullName>
    </submittedName>
</protein>
<dbReference type="AlphaFoldDB" id="A0A7G2CRM3"/>
<gene>
    <name evidence="1" type="ORF">ADEAN_000933200</name>
</gene>
<evidence type="ECO:0000313" key="1">
    <source>
        <dbReference type="EMBL" id="CAD2221797.1"/>
    </source>
</evidence>
<reference evidence="1 2" key="1">
    <citation type="submission" date="2020-08" db="EMBL/GenBank/DDBJ databases">
        <authorList>
            <person name="Newling K."/>
            <person name="Davey J."/>
            <person name="Forrester S."/>
        </authorList>
    </citation>
    <scope>NUCLEOTIDE SEQUENCE [LARGE SCALE GENOMIC DNA]</scope>
    <source>
        <strain evidence="2">Crithidia deanei Carvalho (ATCC PRA-265)</strain>
    </source>
</reference>